<accession>A0AA87Q1U0</accession>
<dbReference type="Proteomes" id="UP000026941">
    <property type="component" value="Unassembled WGS sequence"/>
</dbReference>
<dbReference type="EMBL" id="BAYX01000007">
    <property type="protein sequence ID" value="GAJ93960.1"/>
    <property type="molecule type" value="Genomic_DNA"/>
</dbReference>
<name>A0AA87Q1U0_RHIRH</name>
<dbReference type="AlphaFoldDB" id="A0AA87Q1U0"/>
<gene>
    <name evidence="1" type="ORF">RRH01S_07_01600</name>
</gene>
<reference evidence="1 2" key="1">
    <citation type="submission" date="2014-05" db="EMBL/GenBank/DDBJ databases">
        <title>Whole genome shotgun sequence of Rhizobium rhizogenes NBRC 13257.</title>
        <authorList>
            <person name="Katano-Makiyama Y."/>
            <person name="Hosoyama A."/>
            <person name="Hashimoto M."/>
            <person name="Hosoyama Y."/>
            <person name="Noguchi M."/>
            <person name="Tsuchikane K."/>
            <person name="Kimura A."/>
            <person name="Ohji S."/>
            <person name="Ichikawa N."/>
            <person name="Yamazoe A."/>
            <person name="Fujita N."/>
        </authorList>
    </citation>
    <scope>NUCLEOTIDE SEQUENCE [LARGE SCALE GENOMIC DNA]</scope>
    <source>
        <strain evidence="1 2">NBRC 13257</strain>
    </source>
</reference>
<sequence>MRSEGRTRTSWANSMTKTVILGQEHDQKLRDTVMDVVRQLGASVISRNWAVAGSQEIETVLLQLAGQEITIEAETYAGLSITGDEKTIKEISERVKQTTHSIPS</sequence>
<evidence type="ECO:0000313" key="1">
    <source>
        <dbReference type="EMBL" id="GAJ93960.1"/>
    </source>
</evidence>
<comment type="caution">
    <text evidence="1">The sequence shown here is derived from an EMBL/GenBank/DDBJ whole genome shotgun (WGS) entry which is preliminary data.</text>
</comment>
<organism evidence="1 2">
    <name type="scientific">Rhizobium rhizogenes NBRC 13257</name>
    <dbReference type="NCBI Taxonomy" id="1220581"/>
    <lineage>
        <taxon>Bacteria</taxon>
        <taxon>Pseudomonadati</taxon>
        <taxon>Pseudomonadota</taxon>
        <taxon>Alphaproteobacteria</taxon>
        <taxon>Hyphomicrobiales</taxon>
        <taxon>Rhizobiaceae</taxon>
        <taxon>Rhizobium/Agrobacterium group</taxon>
        <taxon>Rhizobium</taxon>
    </lineage>
</organism>
<proteinExistence type="predicted"/>
<evidence type="ECO:0000313" key="2">
    <source>
        <dbReference type="Proteomes" id="UP000026941"/>
    </source>
</evidence>
<protein>
    <submittedName>
        <fullName evidence="1">Uncharacterized protein</fullName>
    </submittedName>
</protein>